<dbReference type="OrthoDB" id="7861242at2"/>
<keyword evidence="4" id="KW-1185">Reference proteome</keyword>
<dbReference type="InterPro" id="IPR035965">
    <property type="entry name" value="PAS-like_dom_sf"/>
</dbReference>
<dbReference type="SUPFAM" id="SSF55785">
    <property type="entry name" value="PYP-like sensor domain (PAS domain)"/>
    <property type="match status" value="2"/>
</dbReference>
<dbReference type="Proteomes" id="UP000179467">
    <property type="component" value="Unassembled WGS sequence"/>
</dbReference>
<protein>
    <submittedName>
        <fullName evidence="3">PAS fold protein</fullName>
    </submittedName>
</protein>
<accession>A0A1S1HE49</accession>
<gene>
    <name evidence="3" type="ORF">BHE75_02492</name>
</gene>
<comment type="similarity">
    <text evidence="1">Belongs to the phD/YefM antitoxin family.</text>
</comment>
<dbReference type="InterPro" id="IPR013656">
    <property type="entry name" value="PAS_4"/>
</dbReference>
<reference evidence="3 4" key="1">
    <citation type="submission" date="2016-09" db="EMBL/GenBank/DDBJ databases">
        <title>Metabolic pathway, cell adaptation mechanisms and a novel monoxygenase revealed through proteogenomic-transcription analysis of a Sphingomonas haloaromaticamans strain degrading the fungicide ortho-phenylphenol.</title>
        <authorList>
            <person name="Perruchon C."/>
            <person name="Papadopoulou E.S."/>
            <person name="Rousidou C."/>
            <person name="Vasileiadis S."/>
            <person name="Tanou G."/>
            <person name="Amoutzias G."/>
            <person name="Molassiotis A."/>
            <person name="Karpouzas D.G."/>
        </authorList>
    </citation>
    <scope>NUCLEOTIDE SEQUENCE [LARGE SCALE GENOMIC DNA]</scope>
    <source>
        <strain evidence="3 4">P3</strain>
    </source>
</reference>
<evidence type="ECO:0000313" key="3">
    <source>
        <dbReference type="EMBL" id="OHT20494.1"/>
    </source>
</evidence>
<evidence type="ECO:0000256" key="1">
    <source>
        <dbReference type="ARBA" id="ARBA00009981"/>
    </source>
</evidence>
<dbReference type="Gene3D" id="3.30.450.20">
    <property type="entry name" value="PAS domain"/>
    <property type="match status" value="1"/>
</dbReference>
<sequence length="300" mass="31934">MTHAIDRLSVTSAELVRKFGRWQDRVATGPLFITHHGRERLVMLSTANYRALVEGAGASNDSGPDGVDADQRLEAVVDLIAQGFIAFDADLAVTRMNPVAACYLRGHRHLLMGRKLGEIYPGVSHSLLETYLARAVRSGETGAFDAPSFASPDDWLHLQTFPFGRGAAVLFRNAGDEVEMRRQNVAISAATAAAAAHGGIGHGWLSPRGTFTRVDDQLAAMAGFTPQTLAGVRLTDILPLKRRVEAGERVEAVLSGAGPAAFDTELLVNRGGELPVRIGLADLKGEYSSSGAVLVVTPLA</sequence>
<dbReference type="EMBL" id="MIPT01000001">
    <property type="protein sequence ID" value="OHT20494.1"/>
    <property type="molecule type" value="Genomic_DNA"/>
</dbReference>
<dbReference type="SUPFAM" id="SSF143120">
    <property type="entry name" value="YefM-like"/>
    <property type="match status" value="1"/>
</dbReference>
<dbReference type="AlphaFoldDB" id="A0A1S1HE49"/>
<dbReference type="Pfam" id="PF08448">
    <property type="entry name" value="PAS_4"/>
    <property type="match status" value="1"/>
</dbReference>
<feature type="domain" description="PAS" evidence="2">
    <location>
        <begin position="71"/>
        <end position="137"/>
    </location>
</feature>
<dbReference type="InterPro" id="IPR036165">
    <property type="entry name" value="YefM-like_sf"/>
</dbReference>
<organism evidence="3 4">
    <name type="scientific">Edaphosphingomonas haloaromaticamans</name>
    <dbReference type="NCBI Taxonomy" id="653954"/>
    <lineage>
        <taxon>Bacteria</taxon>
        <taxon>Pseudomonadati</taxon>
        <taxon>Pseudomonadota</taxon>
        <taxon>Alphaproteobacteria</taxon>
        <taxon>Sphingomonadales</taxon>
        <taxon>Rhizorhabdaceae</taxon>
        <taxon>Edaphosphingomonas</taxon>
    </lineage>
</organism>
<dbReference type="InterPro" id="IPR000014">
    <property type="entry name" value="PAS"/>
</dbReference>
<evidence type="ECO:0000259" key="2">
    <source>
        <dbReference type="SMART" id="SM00091"/>
    </source>
</evidence>
<dbReference type="RefSeq" id="WP_015457111.1">
    <property type="nucleotide sequence ID" value="NZ_MIPT01000001.1"/>
</dbReference>
<feature type="domain" description="PAS" evidence="2">
    <location>
        <begin position="189"/>
        <end position="255"/>
    </location>
</feature>
<dbReference type="SMART" id="SM00091">
    <property type="entry name" value="PAS"/>
    <property type="match status" value="2"/>
</dbReference>
<proteinExistence type="inferred from homology"/>
<evidence type="ECO:0000313" key="4">
    <source>
        <dbReference type="Proteomes" id="UP000179467"/>
    </source>
</evidence>
<comment type="caution">
    <text evidence="3">The sequence shown here is derived from an EMBL/GenBank/DDBJ whole genome shotgun (WGS) entry which is preliminary data.</text>
</comment>
<name>A0A1S1HE49_9SPHN</name>